<name>R7T3L1_CAPTE</name>
<dbReference type="EnsemblMetazoa" id="CapteT194848">
    <property type="protein sequence ID" value="CapteP194848"/>
    <property type="gene ID" value="CapteG194848"/>
</dbReference>
<feature type="chain" id="PRO_5008786612" description="Apple domain-containing protein" evidence="1">
    <location>
        <begin position="23"/>
        <end position="188"/>
    </location>
</feature>
<evidence type="ECO:0000313" key="3">
    <source>
        <dbReference type="EnsemblMetazoa" id="CapteP194848"/>
    </source>
</evidence>
<dbReference type="EMBL" id="AMQN01003671">
    <property type="status" value="NOT_ANNOTATED_CDS"/>
    <property type="molecule type" value="Genomic_DNA"/>
</dbReference>
<gene>
    <name evidence="2" type="ORF">CAPTEDRAFT_194848</name>
</gene>
<reference evidence="3" key="3">
    <citation type="submission" date="2015-06" db="UniProtKB">
        <authorList>
            <consortium name="EnsemblMetazoa"/>
        </authorList>
    </citation>
    <scope>IDENTIFICATION</scope>
</reference>
<evidence type="ECO:0000313" key="4">
    <source>
        <dbReference type="Proteomes" id="UP000014760"/>
    </source>
</evidence>
<evidence type="ECO:0000313" key="2">
    <source>
        <dbReference type="EMBL" id="ELT87206.1"/>
    </source>
</evidence>
<protein>
    <recommendedName>
        <fullName evidence="5">Apple domain-containing protein</fullName>
    </recommendedName>
</protein>
<dbReference type="Proteomes" id="UP000014760">
    <property type="component" value="Unassembled WGS sequence"/>
</dbReference>
<proteinExistence type="predicted"/>
<feature type="signal peptide" evidence="1">
    <location>
        <begin position="1"/>
        <end position="22"/>
    </location>
</feature>
<reference evidence="4" key="1">
    <citation type="submission" date="2012-12" db="EMBL/GenBank/DDBJ databases">
        <authorList>
            <person name="Hellsten U."/>
            <person name="Grimwood J."/>
            <person name="Chapman J.A."/>
            <person name="Shapiro H."/>
            <person name="Aerts A."/>
            <person name="Otillar R.P."/>
            <person name="Terry A.Y."/>
            <person name="Boore J.L."/>
            <person name="Simakov O."/>
            <person name="Marletaz F."/>
            <person name="Cho S.-J."/>
            <person name="Edsinger-Gonzales E."/>
            <person name="Havlak P."/>
            <person name="Kuo D.-H."/>
            <person name="Larsson T."/>
            <person name="Lv J."/>
            <person name="Arendt D."/>
            <person name="Savage R."/>
            <person name="Osoegawa K."/>
            <person name="de Jong P."/>
            <person name="Lindberg D.R."/>
            <person name="Seaver E.C."/>
            <person name="Weisblat D.A."/>
            <person name="Putnam N.H."/>
            <person name="Grigoriev I.V."/>
            <person name="Rokhsar D.S."/>
        </authorList>
    </citation>
    <scope>NUCLEOTIDE SEQUENCE</scope>
    <source>
        <strain evidence="4">I ESC-2004</strain>
    </source>
</reference>
<keyword evidence="1" id="KW-0732">Signal</keyword>
<sequence>MGSSLRRCTIVLLASIIVTIECVTTRNELLTIRRGKGTTLNYPAQATEFADHYFNCYSMCASKPCCLVAIYDELGLTCAMYDIVLNDEEFMVDKEGSMLIERQWDQAIVHHVWSDSIPRKKMLFGNIHVETVATMEDCQKVCRALPDAISLELKTSTRCNCQRRIHTALPDLLVDDDIFVYEYMYCPL</sequence>
<accession>R7T3L1</accession>
<evidence type="ECO:0000256" key="1">
    <source>
        <dbReference type="SAM" id="SignalP"/>
    </source>
</evidence>
<reference evidence="2 4" key="2">
    <citation type="journal article" date="2013" name="Nature">
        <title>Insights into bilaterian evolution from three spiralian genomes.</title>
        <authorList>
            <person name="Simakov O."/>
            <person name="Marletaz F."/>
            <person name="Cho S.J."/>
            <person name="Edsinger-Gonzales E."/>
            <person name="Havlak P."/>
            <person name="Hellsten U."/>
            <person name="Kuo D.H."/>
            <person name="Larsson T."/>
            <person name="Lv J."/>
            <person name="Arendt D."/>
            <person name="Savage R."/>
            <person name="Osoegawa K."/>
            <person name="de Jong P."/>
            <person name="Grimwood J."/>
            <person name="Chapman J.A."/>
            <person name="Shapiro H."/>
            <person name="Aerts A."/>
            <person name="Otillar R.P."/>
            <person name="Terry A.Y."/>
            <person name="Boore J.L."/>
            <person name="Grigoriev I.V."/>
            <person name="Lindberg D.R."/>
            <person name="Seaver E.C."/>
            <person name="Weisblat D.A."/>
            <person name="Putnam N.H."/>
            <person name="Rokhsar D.S."/>
        </authorList>
    </citation>
    <scope>NUCLEOTIDE SEQUENCE</scope>
    <source>
        <strain evidence="2 4">I ESC-2004</strain>
    </source>
</reference>
<organism evidence="2">
    <name type="scientific">Capitella teleta</name>
    <name type="common">Polychaete worm</name>
    <dbReference type="NCBI Taxonomy" id="283909"/>
    <lineage>
        <taxon>Eukaryota</taxon>
        <taxon>Metazoa</taxon>
        <taxon>Spiralia</taxon>
        <taxon>Lophotrochozoa</taxon>
        <taxon>Annelida</taxon>
        <taxon>Polychaeta</taxon>
        <taxon>Sedentaria</taxon>
        <taxon>Scolecida</taxon>
        <taxon>Capitellidae</taxon>
        <taxon>Capitella</taxon>
    </lineage>
</organism>
<dbReference type="HOGENOM" id="CLU_1442392_0_0_1"/>
<evidence type="ECO:0008006" key="5">
    <source>
        <dbReference type="Google" id="ProtNLM"/>
    </source>
</evidence>
<dbReference type="EMBL" id="KB312450">
    <property type="protein sequence ID" value="ELT87206.1"/>
    <property type="molecule type" value="Genomic_DNA"/>
</dbReference>
<keyword evidence="4" id="KW-1185">Reference proteome</keyword>
<dbReference type="AlphaFoldDB" id="R7T3L1"/>